<dbReference type="InterPro" id="IPR037401">
    <property type="entry name" value="SnoaL-like"/>
</dbReference>
<name>A0ABS5FSC2_9BRAD</name>
<evidence type="ECO:0000313" key="2">
    <source>
        <dbReference type="EMBL" id="MBR0799171.1"/>
    </source>
</evidence>
<sequence length="128" mass="14045">MPDDTDDIASDIIAKWSAHFSKLDADALAGLYSQGAFFFGSNPTLYRGRDGVRAYFNGLPRWAAPRVQFSEVRTGRVNPDLVNMAGIASFFLDSDAPSLAVKITWVIVREDGGWKIACHHVSSQTPLI</sequence>
<feature type="domain" description="SnoaL-like" evidence="1">
    <location>
        <begin position="11"/>
        <end position="123"/>
    </location>
</feature>
<dbReference type="SUPFAM" id="SSF54427">
    <property type="entry name" value="NTF2-like"/>
    <property type="match status" value="1"/>
</dbReference>
<gene>
    <name evidence="2" type="ORF">JQ615_27655</name>
</gene>
<protein>
    <submittedName>
        <fullName evidence="2">Nuclear transport factor 2 family protein</fullName>
    </submittedName>
</protein>
<dbReference type="RefSeq" id="WP_212494108.1">
    <property type="nucleotide sequence ID" value="NZ_JAFCJH010000035.1"/>
</dbReference>
<evidence type="ECO:0000259" key="1">
    <source>
        <dbReference type="Pfam" id="PF13474"/>
    </source>
</evidence>
<dbReference type="Gene3D" id="3.10.450.50">
    <property type="match status" value="1"/>
</dbReference>
<proteinExistence type="predicted"/>
<dbReference type="CDD" id="cd00531">
    <property type="entry name" value="NTF2_like"/>
    <property type="match status" value="1"/>
</dbReference>
<dbReference type="InterPro" id="IPR032710">
    <property type="entry name" value="NTF2-like_dom_sf"/>
</dbReference>
<accession>A0ABS5FSC2</accession>
<keyword evidence="3" id="KW-1185">Reference proteome</keyword>
<dbReference type="EMBL" id="JAFCJH010000035">
    <property type="protein sequence ID" value="MBR0799171.1"/>
    <property type="molecule type" value="Genomic_DNA"/>
</dbReference>
<dbReference type="Pfam" id="PF13474">
    <property type="entry name" value="SnoaL_3"/>
    <property type="match status" value="1"/>
</dbReference>
<evidence type="ECO:0000313" key="3">
    <source>
        <dbReference type="Proteomes" id="UP001315278"/>
    </source>
</evidence>
<comment type="caution">
    <text evidence="2">The sequence shown here is derived from an EMBL/GenBank/DDBJ whole genome shotgun (WGS) entry which is preliminary data.</text>
</comment>
<dbReference type="Proteomes" id="UP001315278">
    <property type="component" value="Unassembled WGS sequence"/>
</dbReference>
<reference evidence="3" key="1">
    <citation type="journal article" date="2021" name="ISME J.">
        <title>Evolutionary origin and ecological implication of a unique nif island in free-living Bradyrhizobium lineages.</title>
        <authorList>
            <person name="Tao J."/>
        </authorList>
    </citation>
    <scope>NUCLEOTIDE SEQUENCE [LARGE SCALE GENOMIC DNA]</scope>
    <source>
        <strain evidence="3">SZCCT0434</strain>
    </source>
</reference>
<organism evidence="2 3">
    <name type="scientific">Bradyrhizobium jicamae</name>
    <dbReference type="NCBI Taxonomy" id="280332"/>
    <lineage>
        <taxon>Bacteria</taxon>
        <taxon>Pseudomonadati</taxon>
        <taxon>Pseudomonadota</taxon>
        <taxon>Alphaproteobacteria</taxon>
        <taxon>Hyphomicrobiales</taxon>
        <taxon>Nitrobacteraceae</taxon>
        <taxon>Bradyrhizobium</taxon>
    </lineage>
</organism>